<dbReference type="InterPro" id="IPR012934">
    <property type="entry name" value="Znf_AD"/>
</dbReference>
<evidence type="ECO:0000256" key="8">
    <source>
        <dbReference type="ARBA" id="ARBA00023125"/>
    </source>
</evidence>
<dbReference type="Proteomes" id="UP000648187">
    <property type="component" value="Unassembled WGS sequence"/>
</dbReference>
<evidence type="ECO:0000256" key="11">
    <source>
        <dbReference type="PROSITE-ProRule" id="PRU00042"/>
    </source>
</evidence>
<gene>
    <name evidence="13" type="ORF">HW555_004970</name>
</gene>
<dbReference type="Pfam" id="PF00096">
    <property type="entry name" value="zf-C2H2"/>
    <property type="match status" value="4"/>
</dbReference>
<dbReference type="FunFam" id="3.30.160.60:FF:000446">
    <property type="entry name" value="Zinc finger protein"/>
    <property type="match status" value="1"/>
</dbReference>
<evidence type="ECO:0000313" key="14">
    <source>
        <dbReference type="Proteomes" id="UP000648187"/>
    </source>
</evidence>
<dbReference type="FunFam" id="3.30.160.60:FF:000145">
    <property type="entry name" value="Zinc finger protein 574"/>
    <property type="match status" value="1"/>
</dbReference>
<feature type="domain" description="C2H2-type" evidence="12">
    <location>
        <begin position="137"/>
        <end position="164"/>
    </location>
</feature>
<dbReference type="Pfam" id="PF13912">
    <property type="entry name" value="zf-C2H2_6"/>
    <property type="match status" value="1"/>
</dbReference>
<dbReference type="GO" id="GO:0008270">
    <property type="term" value="F:zinc ion binding"/>
    <property type="evidence" value="ECO:0007669"/>
    <property type="project" value="UniProtKB-KW"/>
</dbReference>
<dbReference type="SMART" id="SM00868">
    <property type="entry name" value="zf-AD"/>
    <property type="match status" value="1"/>
</dbReference>
<comment type="caution">
    <text evidence="13">The sequence shown here is derived from an EMBL/GenBank/DDBJ whole genome shotgun (WGS) entry which is preliminary data.</text>
</comment>
<feature type="domain" description="C2H2-type" evidence="12">
    <location>
        <begin position="192"/>
        <end position="219"/>
    </location>
</feature>
<evidence type="ECO:0000256" key="1">
    <source>
        <dbReference type="ARBA" id="ARBA00004123"/>
    </source>
</evidence>
<proteinExistence type="inferred from homology"/>
<dbReference type="FunFam" id="3.30.160.60:FF:001480">
    <property type="entry name" value="Si:cabz01071911.3"/>
    <property type="match status" value="1"/>
</dbReference>
<evidence type="ECO:0000256" key="2">
    <source>
        <dbReference type="ARBA" id="ARBA00006991"/>
    </source>
</evidence>
<dbReference type="PANTHER" id="PTHR24408">
    <property type="entry name" value="ZINC FINGER PROTEIN"/>
    <property type="match status" value="1"/>
</dbReference>
<dbReference type="InterPro" id="IPR013087">
    <property type="entry name" value="Znf_C2H2_type"/>
</dbReference>
<evidence type="ECO:0000256" key="9">
    <source>
        <dbReference type="ARBA" id="ARBA00023163"/>
    </source>
</evidence>
<dbReference type="SMART" id="SM00355">
    <property type="entry name" value="ZnF_C2H2"/>
    <property type="match status" value="7"/>
</dbReference>
<keyword evidence="5 11" id="KW-0863">Zinc-finger</keyword>
<dbReference type="PROSITE" id="PS50157">
    <property type="entry name" value="ZINC_FINGER_C2H2_2"/>
    <property type="match status" value="5"/>
</dbReference>
<feature type="domain" description="C2H2-type" evidence="12">
    <location>
        <begin position="220"/>
        <end position="247"/>
    </location>
</feature>
<dbReference type="Gene3D" id="3.30.160.60">
    <property type="entry name" value="Classic Zinc Finger"/>
    <property type="match status" value="4"/>
</dbReference>
<keyword evidence="7" id="KW-0805">Transcription regulation</keyword>
<dbReference type="GO" id="GO:0005634">
    <property type="term" value="C:nucleus"/>
    <property type="evidence" value="ECO:0007669"/>
    <property type="project" value="UniProtKB-SubCell"/>
</dbReference>
<evidence type="ECO:0000256" key="4">
    <source>
        <dbReference type="ARBA" id="ARBA00022737"/>
    </source>
</evidence>
<organism evidence="13 14">
    <name type="scientific">Spodoptera exigua</name>
    <name type="common">Beet armyworm</name>
    <name type="synonym">Noctua fulgens</name>
    <dbReference type="NCBI Taxonomy" id="7107"/>
    <lineage>
        <taxon>Eukaryota</taxon>
        <taxon>Metazoa</taxon>
        <taxon>Ecdysozoa</taxon>
        <taxon>Arthropoda</taxon>
        <taxon>Hexapoda</taxon>
        <taxon>Insecta</taxon>
        <taxon>Pterygota</taxon>
        <taxon>Neoptera</taxon>
        <taxon>Endopterygota</taxon>
        <taxon>Lepidoptera</taxon>
        <taxon>Glossata</taxon>
        <taxon>Ditrysia</taxon>
        <taxon>Noctuoidea</taxon>
        <taxon>Noctuidae</taxon>
        <taxon>Amphipyrinae</taxon>
        <taxon>Spodoptera</taxon>
    </lineage>
</organism>
<sequence length="344" mass="40208">MLMCRICLTSKQSDNITDSSCYSKLFIQLLDLKNFNETLHLCMWCKAALRRTMAILNLALESQKILQAQIPANYTQKLKSLHTLNMKIKKQDTDYKEYNFEVIYLDLCDQIEEIKLKKFKCKKFEFQCVECGLSGPYKCELCSLHFKSQDVLSQHKLSHRRRFKCLQCSYTCKRWAQCLSHRTKCGGIVEPTICEECSKIFNNEHSLKVHMKIHKTEKKYCCAECGKKFMSKQHLRVHIRSHSGMKPFSCTQCARSFSTSSNLRAHSAVHTEFPIHYCVECHSYYKTDKSLKRHFKESAKHAGFGNKLYPCKECTKEFSTEKLLNSHISTRHGTEYKCQQCDKT</sequence>
<protein>
    <recommendedName>
        <fullName evidence="12">C2H2-type domain-containing protein</fullName>
    </recommendedName>
</protein>
<evidence type="ECO:0000256" key="5">
    <source>
        <dbReference type="ARBA" id="ARBA00022771"/>
    </source>
</evidence>
<dbReference type="SUPFAM" id="SSF57667">
    <property type="entry name" value="beta-beta-alpha zinc fingers"/>
    <property type="match status" value="4"/>
</dbReference>
<dbReference type="GO" id="GO:0000981">
    <property type="term" value="F:DNA-binding transcription factor activity, RNA polymerase II-specific"/>
    <property type="evidence" value="ECO:0007669"/>
    <property type="project" value="TreeGrafter"/>
</dbReference>
<comment type="similarity">
    <text evidence="2">Belongs to the krueppel C2H2-type zinc-finger protein family.</text>
</comment>
<evidence type="ECO:0000256" key="10">
    <source>
        <dbReference type="ARBA" id="ARBA00023242"/>
    </source>
</evidence>
<evidence type="ECO:0000313" key="13">
    <source>
        <dbReference type="EMBL" id="KAF9418160.1"/>
    </source>
</evidence>
<evidence type="ECO:0000256" key="7">
    <source>
        <dbReference type="ARBA" id="ARBA00023015"/>
    </source>
</evidence>
<feature type="domain" description="C2H2-type" evidence="12">
    <location>
        <begin position="309"/>
        <end position="337"/>
    </location>
</feature>
<keyword evidence="9" id="KW-0804">Transcription</keyword>
<comment type="subcellular location">
    <subcellularLocation>
        <location evidence="1">Nucleus</location>
    </subcellularLocation>
</comment>
<keyword evidence="4" id="KW-0677">Repeat</keyword>
<keyword evidence="14" id="KW-1185">Reference proteome</keyword>
<reference evidence="13" key="1">
    <citation type="submission" date="2020-08" db="EMBL/GenBank/DDBJ databases">
        <title>Spodoptera exigua strain:BAW_Kor-Di-RS1 Genome sequencing and assembly.</title>
        <authorList>
            <person name="Kim J."/>
            <person name="Nam H.Y."/>
            <person name="Kwon M."/>
            <person name="Choi J.H."/>
            <person name="Cho S.R."/>
            <person name="Kim G.-H."/>
        </authorList>
    </citation>
    <scope>NUCLEOTIDE SEQUENCE</scope>
    <source>
        <strain evidence="13">BAW_Kor-Di-RS1</strain>
        <tissue evidence="13">Whole-body</tissue>
    </source>
</reference>
<feature type="domain" description="C2H2-type" evidence="12">
    <location>
        <begin position="248"/>
        <end position="271"/>
    </location>
</feature>
<name>A0A835GKP4_SPOEX</name>
<keyword evidence="8" id="KW-0238">DNA-binding</keyword>
<dbReference type="PANTHER" id="PTHR24408:SF58">
    <property type="entry name" value="TRANSCRIPTION FACTOR (TFIIIA), PUTATIVE (AFU_ORTHOLOGUE AFUA_1G05150)-RELATED"/>
    <property type="match status" value="1"/>
</dbReference>
<keyword evidence="3" id="KW-0479">Metal-binding</keyword>
<dbReference type="AlphaFoldDB" id="A0A835GKP4"/>
<dbReference type="GO" id="GO:0043565">
    <property type="term" value="F:sequence-specific DNA binding"/>
    <property type="evidence" value="ECO:0007669"/>
    <property type="project" value="TreeGrafter"/>
</dbReference>
<keyword evidence="10" id="KW-0539">Nucleus</keyword>
<dbReference type="InterPro" id="IPR036236">
    <property type="entry name" value="Znf_C2H2_sf"/>
</dbReference>
<evidence type="ECO:0000256" key="3">
    <source>
        <dbReference type="ARBA" id="ARBA00022723"/>
    </source>
</evidence>
<accession>A0A835GKP4</accession>
<dbReference type="PROSITE" id="PS00028">
    <property type="entry name" value="ZINC_FINGER_C2H2_1"/>
    <property type="match status" value="5"/>
</dbReference>
<evidence type="ECO:0000256" key="6">
    <source>
        <dbReference type="ARBA" id="ARBA00022833"/>
    </source>
</evidence>
<feature type="non-terminal residue" evidence="13">
    <location>
        <position position="344"/>
    </location>
</feature>
<dbReference type="EMBL" id="JACKWZ010000060">
    <property type="protein sequence ID" value="KAF9418160.1"/>
    <property type="molecule type" value="Genomic_DNA"/>
</dbReference>
<keyword evidence="6" id="KW-0862">Zinc</keyword>
<evidence type="ECO:0000259" key="12">
    <source>
        <dbReference type="PROSITE" id="PS50157"/>
    </source>
</evidence>